<feature type="compositionally biased region" description="Polar residues" evidence="1">
    <location>
        <begin position="29"/>
        <end position="50"/>
    </location>
</feature>
<feature type="compositionally biased region" description="Polar residues" evidence="1">
    <location>
        <begin position="173"/>
        <end position="183"/>
    </location>
</feature>
<comment type="caution">
    <text evidence="2">The sequence shown here is derived from an EMBL/GenBank/DDBJ whole genome shotgun (WGS) entry which is preliminary data.</text>
</comment>
<reference evidence="2" key="1">
    <citation type="submission" date="2017-12" db="EMBL/GenBank/DDBJ databases">
        <title>Gene loss provides genomic basis for host adaptation in cereal stripe rust fungi.</title>
        <authorList>
            <person name="Xia C."/>
        </authorList>
    </citation>
    <scope>NUCLEOTIDE SEQUENCE [LARGE SCALE GENOMIC DNA]</scope>
    <source>
        <strain evidence="2">93-210</strain>
    </source>
</reference>
<dbReference type="VEuPathDB" id="FungiDB:PSTT_08375"/>
<feature type="region of interest" description="Disordered" evidence="1">
    <location>
        <begin position="113"/>
        <end position="139"/>
    </location>
</feature>
<keyword evidence="3" id="KW-1185">Reference proteome</keyword>
<evidence type="ECO:0000313" key="3">
    <source>
        <dbReference type="Proteomes" id="UP000239156"/>
    </source>
</evidence>
<dbReference type="EMBL" id="PKSL01000076">
    <property type="protein sequence ID" value="POW07291.1"/>
    <property type="molecule type" value="Genomic_DNA"/>
</dbReference>
<dbReference type="AlphaFoldDB" id="A0A2S4VCP8"/>
<dbReference type="Proteomes" id="UP000239156">
    <property type="component" value="Unassembled WGS sequence"/>
</dbReference>
<feature type="region of interest" description="Disordered" evidence="1">
    <location>
        <begin position="29"/>
        <end position="68"/>
    </location>
</feature>
<evidence type="ECO:0000256" key="1">
    <source>
        <dbReference type="SAM" id="MobiDB-lite"/>
    </source>
</evidence>
<sequence>MSHCQLSRPVRPHLLLTDDQHHQLTRINQRNPTSSLLTTSDMNNSPAKVNSTRRERPVGFPGNSRNHPYVIAEPQRASVGFPGNTHDHPFVIDQTHIYCIDATYPGRHAPVVEGTNLGNSGKGKSKAHDNGEEKKPSNYNGNFVIYHRLSCHNPPAPAVNPRSDEAHRAPECSGTQGINRYSA</sequence>
<proteinExistence type="predicted"/>
<gene>
    <name evidence="2" type="ORF">PSTT_08375</name>
</gene>
<evidence type="ECO:0000313" key="2">
    <source>
        <dbReference type="EMBL" id="POW07291.1"/>
    </source>
</evidence>
<organism evidence="2 3">
    <name type="scientific">Puccinia striiformis</name>
    <dbReference type="NCBI Taxonomy" id="27350"/>
    <lineage>
        <taxon>Eukaryota</taxon>
        <taxon>Fungi</taxon>
        <taxon>Dikarya</taxon>
        <taxon>Basidiomycota</taxon>
        <taxon>Pucciniomycotina</taxon>
        <taxon>Pucciniomycetes</taxon>
        <taxon>Pucciniales</taxon>
        <taxon>Pucciniaceae</taxon>
        <taxon>Puccinia</taxon>
    </lineage>
</organism>
<protein>
    <submittedName>
        <fullName evidence="2">Uncharacterized protein</fullName>
    </submittedName>
</protein>
<accession>A0A2S4VCP8</accession>
<name>A0A2S4VCP8_9BASI</name>
<feature type="compositionally biased region" description="Basic and acidic residues" evidence="1">
    <location>
        <begin position="126"/>
        <end position="136"/>
    </location>
</feature>
<feature type="region of interest" description="Disordered" evidence="1">
    <location>
        <begin position="154"/>
        <end position="183"/>
    </location>
</feature>